<sequence length="227" mass="25685">MTNWKEHFWNKTVRDTLLGGVYLAILAAFWSLAKKGWDNYSSAASGLFEWLATPLTFSFEVPVWGIIIVYVAALVALAALSVQLGRRSFLLWRARSVLRQSRIDEERQQELARVADEVARRLGHDAPKVPAPTVTQSPPPSEDNSGRLRLVLSPFTVNLVTFAIFDFLKRIGRPATAAEISDKRKLDREEVLEVLYRLELDGLVEWDTDRYKRKLYALTPKGVAAAK</sequence>
<dbReference type="InterPro" id="IPR036390">
    <property type="entry name" value="WH_DNA-bd_sf"/>
</dbReference>
<evidence type="ECO:0000313" key="2">
    <source>
        <dbReference type="EMBL" id="TLP70805.1"/>
    </source>
</evidence>
<dbReference type="InterPro" id="IPR036388">
    <property type="entry name" value="WH-like_DNA-bd_sf"/>
</dbReference>
<dbReference type="AlphaFoldDB" id="A0A5R8ZY72"/>
<evidence type="ECO:0000256" key="1">
    <source>
        <dbReference type="SAM" id="Phobius"/>
    </source>
</evidence>
<keyword evidence="1" id="KW-0812">Transmembrane</keyword>
<name>A0A5R8ZY72_PSENT</name>
<protein>
    <submittedName>
        <fullName evidence="2">Uncharacterized protein</fullName>
    </submittedName>
</protein>
<proteinExistence type="predicted"/>
<reference evidence="3" key="2">
    <citation type="submission" date="2019-06" db="EMBL/GenBank/DDBJ databases">
        <title>AzeR, a transcriptional regulator that responds to azelaic acid in Pseudomonas nitroreducens.</title>
        <authorList>
            <person name="Bez C."/>
            <person name="Javvadi S.G."/>
            <person name="Bertani I."/>
            <person name="Devescovi G."/>
            <person name="Studholme D.J."/>
            <person name="Geller A."/>
            <person name="Levy A."/>
            <person name="Venturi V."/>
        </authorList>
    </citation>
    <scope>NUCLEOTIDE SEQUENCE [LARGE SCALE GENOMIC DNA]</scope>
    <source>
        <strain evidence="3">DSM 9128</strain>
    </source>
</reference>
<accession>A0A5R8ZY72</accession>
<gene>
    <name evidence="2" type="ORF">FEA48_23520</name>
</gene>
<comment type="caution">
    <text evidence="2">The sequence shown here is derived from an EMBL/GenBank/DDBJ whole genome shotgun (WGS) entry which is preliminary data.</text>
</comment>
<dbReference type="Proteomes" id="UP000307510">
    <property type="component" value="Unassembled WGS sequence"/>
</dbReference>
<feature type="transmembrane region" description="Helical" evidence="1">
    <location>
        <begin position="63"/>
        <end position="85"/>
    </location>
</feature>
<dbReference type="SUPFAM" id="SSF46785">
    <property type="entry name" value="Winged helix' DNA-binding domain"/>
    <property type="match status" value="1"/>
</dbReference>
<keyword evidence="1" id="KW-1133">Transmembrane helix</keyword>
<feature type="transmembrane region" description="Helical" evidence="1">
    <location>
        <begin position="12"/>
        <end position="33"/>
    </location>
</feature>
<dbReference type="Gene3D" id="1.10.10.10">
    <property type="entry name" value="Winged helix-like DNA-binding domain superfamily/Winged helix DNA-binding domain"/>
    <property type="match status" value="1"/>
</dbReference>
<keyword evidence="1" id="KW-0472">Membrane</keyword>
<dbReference type="RefSeq" id="WP_138215963.1">
    <property type="nucleotide sequence ID" value="NZ_VASG01000007.1"/>
</dbReference>
<dbReference type="EMBL" id="VASG01000007">
    <property type="protein sequence ID" value="TLP70805.1"/>
    <property type="molecule type" value="Genomic_DNA"/>
</dbReference>
<organism evidence="2 3">
    <name type="scientific">Pseudomonas nitroreducens</name>
    <dbReference type="NCBI Taxonomy" id="46680"/>
    <lineage>
        <taxon>Bacteria</taxon>
        <taxon>Pseudomonadati</taxon>
        <taxon>Pseudomonadota</taxon>
        <taxon>Gammaproteobacteria</taxon>
        <taxon>Pseudomonadales</taxon>
        <taxon>Pseudomonadaceae</taxon>
        <taxon>Pseudomonas</taxon>
    </lineage>
</organism>
<evidence type="ECO:0000313" key="3">
    <source>
        <dbReference type="Proteomes" id="UP000307510"/>
    </source>
</evidence>
<reference evidence="2 3" key="1">
    <citation type="submission" date="2019-05" db="EMBL/GenBank/DDBJ databases">
        <authorList>
            <person name="Moore K."/>
            <person name="O'Neill P."/>
            <person name="Farbos A."/>
            <person name="Studholme D.J."/>
        </authorList>
    </citation>
    <scope>NUCLEOTIDE SEQUENCE [LARGE SCALE GENOMIC DNA]</scope>
    <source>
        <strain evidence="2 3">DSM 9128</strain>
    </source>
</reference>